<dbReference type="Proteomes" id="UP000012338">
    <property type="component" value="Unassembled WGS sequence"/>
</dbReference>
<feature type="coiled-coil region" evidence="1">
    <location>
        <begin position="249"/>
        <end position="280"/>
    </location>
</feature>
<reference evidence="3" key="2">
    <citation type="journal article" date="2013" name="PLoS Genet.">
        <title>Comparative genome structure, secondary metabolite, and effector coding capacity across Cochliobolus pathogens.</title>
        <authorList>
            <person name="Condon B.J."/>
            <person name="Leng Y."/>
            <person name="Wu D."/>
            <person name="Bushley K.E."/>
            <person name="Ohm R.A."/>
            <person name="Otillar R."/>
            <person name="Martin J."/>
            <person name="Schackwitz W."/>
            <person name="Grimwood J."/>
            <person name="MohdZainudin N."/>
            <person name="Xue C."/>
            <person name="Wang R."/>
            <person name="Manning V.A."/>
            <person name="Dhillon B."/>
            <person name="Tu Z.J."/>
            <person name="Steffenson B.J."/>
            <person name="Salamov A."/>
            <person name="Sun H."/>
            <person name="Lowry S."/>
            <person name="LaButti K."/>
            <person name="Han J."/>
            <person name="Copeland A."/>
            <person name="Lindquist E."/>
            <person name="Barry K."/>
            <person name="Schmutz J."/>
            <person name="Baker S.E."/>
            <person name="Ciuffetti L.M."/>
            <person name="Grigoriev I.V."/>
            <person name="Zhong S."/>
            <person name="Turgeon B.G."/>
        </authorList>
    </citation>
    <scope>NUCLEOTIDE SEQUENCE [LARGE SCALE GENOMIC DNA]</scope>
    <source>
        <strain evidence="3">C4 / ATCC 48331 / race T</strain>
    </source>
</reference>
<name>N4WS60_COCH4</name>
<keyword evidence="3" id="KW-1185">Reference proteome</keyword>
<proteinExistence type="predicted"/>
<evidence type="ECO:0000256" key="1">
    <source>
        <dbReference type="SAM" id="Coils"/>
    </source>
</evidence>
<dbReference type="OrthoDB" id="5314201at2759"/>
<evidence type="ECO:0000313" key="3">
    <source>
        <dbReference type="Proteomes" id="UP000012338"/>
    </source>
</evidence>
<protein>
    <submittedName>
        <fullName evidence="2">Uncharacterized protein</fullName>
    </submittedName>
</protein>
<sequence length="517" mass="57505">MEEQAAHHLLNVVEERGLNVDLDKILLSFEDADTNHKAAAWIEEYLHQDTLLTREELELYQTLKKKGLLHQYEGEGGPSRPILDHEIASAIESLQSSTSAIEAQCKVLEAQKDALMKLKALDKPNLDVEHARNERKRKEGQEKARLDVSVDDVATSITEQLADAQRESEADKCALKSYLSERFASDDQILSKLPGLVSQIMTEPEVSEDEKSIEQWCKAIISFRTAEIKARVDTIYLTHAAGGGPNGTFDEAEAELKERKAALQAELEELHSEIASVAAMVVEHEIRKPMADVKEGKDRDMRQARTAWLNYVLSTLEYMGRRLDTLAAKTKQDDEFQQALAHVQAAAAKRMPDMDVAPAPTPAHKRAKSSVAAFTPVVKLRPNNALDLPVALQDALRHAGVSFNHDKIESLQDSLMQAQMERGKKLQEHYESSASGTHEKLAERSSKADGDMVVIMAALYKHAPFGTIRLTNGKVDAQVKKMEAELEDKDRELLEAEGSELSLGDAKVRAFVAKYGR</sequence>
<dbReference type="AlphaFoldDB" id="N4WS60"/>
<dbReference type="EMBL" id="KB733464">
    <property type="protein sequence ID" value="ENI02230.1"/>
    <property type="molecule type" value="Genomic_DNA"/>
</dbReference>
<gene>
    <name evidence="2" type="ORF">COCC4DRAFT_74385</name>
</gene>
<organism evidence="2 3">
    <name type="scientific">Cochliobolus heterostrophus (strain C4 / ATCC 48331 / race T)</name>
    <name type="common">Southern corn leaf blight fungus</name>
    <name type="synonym">Bipolaris maydis</name>
    <dbReference type="NCBI Taxonomy" id="665024"/>
    <lineage>
        <taxon>Eukaryota</taxon>
        <taxon>Fungi</taxon>
        <taxon>Dikarya</taxon>
        <taxon>Ascomycota</taxon>
        <taxon>Pezizomycotina</taxon>
        <taxon>Dothideomycetes</taxon>
        <taxon>Pleosporomycetidae</taxon>
        <taxon>Pleosporales</taxon>
        <taxon>Pleosporineae</taxon>
        <taxon>Pleosporaceae</taxon>
        <taxon>Bipolaris</taxon>
    </lineage>
</organism>
<dbReference type="HOGENOM" id="CLU_040879_0_0_1"/>
<dbReference type="RefSeq" id="XP_014076139.1">
    <property type="nucleotide sequence ID" value="XM_014220664.1"/>
</dbReference>
<reference evidence="2 3" key="1">
    <citation type="journal article" date="2012" name="PLoS Pathog.">
        <title>Diverse lifestyles and strategies of plant pathogenesis encoded in the genomes of eighteen Dothideomycetes fungi.</title>
        <authorList>
            <person name="Ohm R.A."/>
            <person name="Feau N."/>
            <person name="Henrissat B."/>
            <person name="Schoch C.L."/>
            <person name="Horwitz B.A."/>
            <person name="Barry K.W."/>
            <person name="Condon B.J."/>
            <person name="Copeland A.C."/>
            <person name="Dhillon B."/>
            <person name="Glaser F."/>
            <person name="Hesse C.N."/>
            <person name="Kosti I."/>
            <person name="LaButti K."/>
            <person name="Lindquist E.A."/>
            <person name="Lucas S."/>
            <person name="Salamov A.A."/>
            <person name="Bradshaw R.E."/>
            <person name="Ciuffetti L."/>
            <person name="Hamelin R.C."/>
            <person name="Kema G.H.J."/>
            <person name="Lawrence C."/>
            <person name="Scott J.A."/>
            <person name="Spatafora J.W."/>
            <person name="Turgeon B.G."/>
            <person name="de Wit P.J.G.M."/>
            <person name="Zhong S."/>
            <person name="Goodwin S.B."/>
            <person name="Grigoriev I.V."/>
        </authorList>
    </citation>
    <scope>NUCLEOTIDE SEQUENCE [LARGE SCALE GENOMIC DNA]</scope>
    <source>
        <strain evidence="3">C4 / ATCC 48331 / race T</strain>
    </source>
</reference>
<feature type="coiled-coil region" evidence="1">
    <location>
        <begin position="472"/>
        <end position="499"/>
    </location>
</feature>
<dbReference type="GeneID" id="25847868"/>
<keyword evidence="1" id="KW-0175">Coiled coil</keyword>
<evidence type="ECO:0000313" key="2">
    <source>
        <dbReference type="EMBL" id="ENI02230.1"/>
    </source>
</evidence>
<accession>N4WS60</accession>